<evidence type="ECO:0000313" key="1">
    <source>
        <dbReference type="EMBL" id="TGL87097.1"/>
    </source>
</evidence>
<accession>A0A6N4QU30</accession>
<comment type="caution">
    <text evidence="1">The sequence shown here is derived from an EMBL/GenBank/DDBJ whole genome shotgun (WGS) entry which is preliminary data.</text>
</comment>
<sequence>MNSTDLNSVLQKYPLSLFTRTPDSQIGKKWEVDLELLNEVRTVLESIQGVTDFRTQNGAVLDLIGKNLKQPRDGMDDFKYKIFLSIARQKRKSKGDIHSMNEIGSQILAGTGTLYEIKELCYGGEPMLLDALLTLNGEYPLSGSTKRPATIEVVFSGLVDSVVVAPEFNKAMAQIRAGGVKAIIRYRFEMSTLAGRLYGISLRTPLLDGSWSLNGFSLLSGEKVRIRPYEIAFGIGGLTNGVPRTPQIGDLGLQNEVYRKLIDIRYDSEGNRFFQATLKQGEAIGCNINEIGLFDEDGDLLYLKTFPSKAKDHLIVYDFIIKEEFQ</sequence>
<dbReference type="Proteomes" id="UP000297613">
    <property type="component" value="Unassembled WGS sequence"/>
</dbReference>
<organism evidence="1 2">
    <name type="scientific">Leptospira yasudae</name>
    <dbReference type="NCBI Taxonomy" id="2202201"/>
    <lineage>
        <taxon>Bacteria</taxon>
        <taxon>Pseudomonadati</taxon>
        <taxon>Spirochaetota</taxon>
        <taxon>Spirochaetia</taxon>
        <taxon>Leptospirales</taxon>
        <taxon>Leptospiraceae</taxon>
        <taxon>Leptospira</taxon>
    </lineage>
</organism>
<evidence type="ECO:0000313" key="2">
    <source>
        <dbReference type="Proteomes" id="UP000297613"/>
    </source>
</evidence>
<dbReference type="RefSeq" id="WP_135573772.1">
    <property type="nucleotide sequence ID" value="NZ_RQGK01000037.1"/>
</dbReference>
<dbReference type="EMBL" id="RQGM01000017">
    <property type="protein sequence ID" value="TGL87097.1"/>
    <property type="molecule type" value="Genomic_DNA"/>
</dbReference>
<reference evidence="1 2" key="1">
    <citation type="journal article" date="2019" name="PLoS Negl. Trop. Dis.">
        <title>Revisiting the worldwide diversity of Leptospira species in the environment.</title>
        <authorList>
            <person name="Vincent A.T."/>
            <person name="Schiettekatte O."/>
            <person name="Bourhy P."/>
            <person name="Veyrier F.J."/>
            <person name="Picardeau M."/>
        </authorList>
    </citation>
    <scope>NUCLEOTIDE SEQUENCE [LARGE SCALE GENOMIC DNA]</scope>
    <source>
        <strain evidence="1 2">201702445</strain>
    </source>
</reference>
<gene>
    <name evidence="1" type="ORF">EHQ83_04860</name>
</gene>
<proteinExistence type="predicted"/>
<dbReference type="AlphaFoldDB" id="A0A6N4QU30"/>
<name>A0A6N4QU30_9LEPT</name>
<protein>
    <submittedName>
        <fullName evidence="1">Phage tail protein</fullName>
    </submittedName>
</protein>